<dbReference type="InterPro" id="IPR016181">
    <property type="entry name" value="Acyl_CoA_acyltransferase"/>
</dbReference>
<dbReference type="SUPFAM" id="SSF55729">
    <property type="entry name" value="Acyl-CoA N-acyltransferases (Nat)"/>
    <property type="match status" value="2"/>
</dbReference>
<name>A0A4P8L724_9BACT</name>
<evidence type="ECO:0000313" key="3">
    <source>
        <dbReference type="EMBL" id="QCQ22955.1"/>
    </source>
</evidence>
<gene>
    <name evidence="3" type="ORF">FDQ92_12715</name>
</gene>
<keyword evidence="4" id="KW-1185">Reference proteome</keyword>
<dbReference type="Gene3D" id="3.40.630.30">
    <property type="match status" value="1"/>
</dbReference>
<dbReference type="Pfam" id="PF09924">
    <property type="entry name" value="LPG_synthase_C"/>
    <property type="match status" value="1"/>
</dbReference>
<dbReference type="PANTHER" id="PTHR41373:SF1">
    <property type="entry name" value="PHOSPHATIDYLGLYCEROL LYSYLTRANSFERASE C-TERMINAL DOMAIN-CONTAINING PROTEIN"/>
    <property type="match status" value="1"/>
</dbReference>
<dbReference type="OrthoDB" id="9765580at2"/>
<evidence type="ECO:0000313" key="4">
    <source>
        <dbReference type="Proteomes" id="UP000298602"/>
    </source>
</evidence>
<reference evidence="3 4" key="1">
    <citation type="submission" date="2019-05" db="EMBL/GenBank/DDBJ databases">
        <title>The Complete Genome Sequence of the n-alkane-degrading Desulfoglaeba alkanexedens ALDC reveals multiple alkylsuccinate synthase gene clusters.</title>
        <authorList>
            <person name="Callaghan A.V."/>
            <person name="Davidova I.A."/>
            <person name="Duncan K.E."/>
            <person name="Morris B."/>
            <person name="McInerney M.J."/>
        </authorList>
    </citation>
    <scope>NUCLEOTIDE SEQUENCE [LARGE SCALE GENOMIC DNA]</scope>
    <source>
        <strain evidence="3 4">ALDC</strain>
    </source>
</reference>
<reference evidence="3 4" key="2">
    <citation type="submission" date="2019-05" db="EMBL/GenBank/DDBJ databases">
        <authorList>
            <person name="Suflita J.M."/>
            <person name="Marks C.R."/>
        </authorList>
    </citation>
    <scope>NUCLEOTIDE SEQUENCE [LARGE SCALE GENOMIC DNA]</scope>
    <source>
        <strain evidence="3 4">ALDC</strain>
    </source>
</reference>
<dbReference type="PANTHER" id="PTHR41373">
    <property type="entry name" value="DUF2156 DOMAIN-CONTAINING PROTEIN"/>
    <property type="match status" value="1"/>
</dbReference>
<protein>
    <submittedName>
        <fullName evidence="3">DUF2156 domain-containing protein</fullName>
    </submittedName>
</protein>
<organism evidence="3 4">
    <name type="scientific">Desulfoglaeba alkanexedens ALDC</name>
    <dbReference type="NCBI Taxonomy" id="980445"/>
    <lineage>
        <taxon>Bacteria</taxon>
        <taxon>Pseudomonadati</taxon>
        <taxon>Thermodesulfobacteriota</taxon>
        <taxon>Syntrophobacteria</taxon>
        <taxon>Syntrophobacterales</taxon>
        <taxon>Syntrophobacteraceae</taxon>
        <taxon>Desulfoglaeba</taxon>
    </lineage>
</organism>
<dbReference type="AlphaFoldDB" id="A0A4P8L724"/>
<proteinExistence type="predicted"/>
<feature type="region of interest" description="Disordered" evidence="1">
    <location>
        <begin position="45"/>
        <end position="66"/>
    </location>
</feature>
<dbReference type="EMBL" id="CP040098">
    <property type="protein sequence ID" value="QCQ22955.1"/>
    <property type="molecule type" value="Genomic_DNA"/>
</dbReference>
<feature type="domain" description="Phosphatidylglycerol lysyltransferase C-terminal" evidence="2">
    <location>
        <begin position="101"/>
        <end position="370"/>
    </location>
</feature>
<accession>A0A4P8L724</accession>
<evidence type="ECO:0000256" key="1">
    <source>
        <dbReference type="SAM" id="MobiDB-lite"/>
    </source>
</evidence>
<evidence type="ECO:0000259" key="2">
    <source>
        <dbReference type="Pfam" id="PF09924"/>
    </source>
</evidence>
<dbReference type="InterPro" id="IPR024320">
    <property type="entry name" value="LPG_synthase_C"/>
</dbReference>
<dbReference type="InterPro" id="IPR016732">
    <property type="entry name" value="UCP018688"/>
</dbReference>
<sequence length="375" mass="43559">MFPSGDQRRGVRCGPYAPCSMRARMHVDIAPPRLHLRMVAARTGRAAGRRHGSGGRTPNLGFRDPETTGDFLMKIPPRFPEFKTIETEDRPWIQEVLDAYRPETSEWTFTNLFIWRSHYNFRWSWMENLLVVVGDSDEGGRFALQPMGPGRRGDATGEILDWMAREWGVSDPRIQRADRRLADELEGDGRFIVEPTREHFDYVYRTRDLVELAGRKYHGKRNHVNRFRSTYRFEYAPLGEVHRRACLELADSWCRWRRCEEDLNLLGELEAIREVLTHLDRLPVEGGVILVDGMVEAFALGELLNEETVVVHVEKGNPELPGIYAVINQQFCEHRWSGVPWVNREQDLGEPGLRKAKLSYHPDHLVEKYQIRRAD</sequence>
<dbReference type="KEGG" id="dax:FDQ92_12715"/>
<dbReference type="Proteomes" id="UP000298602">
    <property type="component" value="Chromosome"/>
</dbReference>